<dbReference type="AlphaFoldDB" id="A0A401Z789"/>
<proteinExistence type="predicted"/>
<accession>A0A401Z789</accession>
<comment type="caution">
    <text evidence="1">The sequence shown here is derived from an EMBL/GenBank/DDBJ whole genome shotgun (WGS) entry which is preliminary data.</text>
</comment>
<evidence type="ECO:0000313" key="1">
    <source>
        <dbReference type="EMBL" id="GCE02737.1"/>
    </source>
</evidence>
<protein>
    <submittedName>
        <fullName evidence="1">Uncharacterized protein</fullName>
    </submittedName>
</protein>
<organism evidence="1 2">
    <name type="scientific">Dictyobacter aurantiacus</name>
    <dbReference type="NCBI Taxonomy" id="1936993"/>
    <lineage>
        <taxon>Bacteria</taxon>
        <taxon>Bacillati</taxon>
        <taxon>Chloroflexota</taxon>
        <taxon>Ktedonobacteria</taxon>
        <taxon>Ktedonobacterales</taxon>
        <taxon>Dictyobacteraceae</taxon>
        <taxon>Dictyobacter</taxon>
    </lineage>
</organism>
<gene>
    <name evidence="1" type="ORF">KDAU_00660</name>
</gene>
<name>A0A401Z789_9CHLR</name>
<dbReference type="Proteomes" id="UP000287224">
    <property type="component" value="Unassembled WGS sequence"/>
</dbReference>
<keyword evidence="2" id="KW-1185">Reference proteome</keyword>
<evidence type="ECO:0000313" key="2">
    <source>
        <dbReference type="Proteomes" id="UP000287224"/>
    </source>
</evidence>
<dbReference type="RefSeq" id="WP_126594085.1">
    <property type="nucleotide sequence ID" value="NZ_BIFQ01000001.1"/>
</dbReference>
<dbReference type="EMBL" id="BIFQ01000001">
    <property type="protein sequence ID" value="GCE02737.1"/>
    <property type="molecule type" value="Genomic_DNA"/>
</dbReference>
<reference evidence="2" key="1">
    <citation type="submission" date="2018-12" db="EMBL/GenBank/DDBJ databases">
        <title>Tengunoibacter tsumagoiensis gen. nov., sp. nov., Dictyobacter kobayashii sp. nov., D. alpinus sp. nov., and D. joshuensis sp. nov. and description of Dictyobacteraceae fam. nov. within the order Ktedonobacterales isolated from Tengu-no-mugimeshi.</title>
        <authorList>
            <person name="Wang C.M."/>
            <person name="Zheng Y."/>
            <person name="Sakai Y."/>
            <person name="Toyoda A."/>
            <person name="Minakuchi Y."/>
            <person name="Abe K."/>
            <person name="Yokota A."/>
            <person name="Yabe S."/>
        </authorList>
    </citation>
    <scope>NUCLEOTIDE SEQUENCE [LARGE SCALE GENOMIC DNA]</scope>
    <source>
        <strain evidence="2">S-27</strain>
    </source>
</reference>
<sequence length="71" mass="8521">MDLDSYYEKERSRVQISIDNYEISFNPQHPEQIRIYDTETTNVLDLSIDEAFSLLQVMLKHRDELYTQKHG</sequence>
<dbReference type="OrthoDB" id="9855043at2"/>